<organism evidence="1 2">
    <name type="scientific">Mya arenaria</name>
    <name type="common">Soft-shell clam</name>
    <dbReference type="NCBI Taxonomy" id="6604"/>
    <lineage>
        <taxon>Eukaryota</taxon>
        <taxon>Metazoa</taxon>
        <taxon>Spiralia</taxon>
        <taxon>Lophotrochozoa</taxon>
        <taxon>Mollusca</taxon>
        <taxon>Bivalvia</taxon>
        <taxon>Autobranchia</taxon>
        <taxon>Heteroconchia</taxon>
        <taxon>Euheterodonta</taxon>
        <taxon>Imparidentia</taxon>
        <taxon>Neoheterodontei</taxon>
        <taxon>Myida</taxon>
        <taxon>Myoidea</taxon>
        <taxon>Myidae</taxon>
        <taxon>Mya</taxon>
    </lineage>
</organism>
<sequence length="121" mass="13616">MNKHGILVQSCPSASPYFFRRPGDQVEIKLTTTINTNKVKTYQIWNGNTRYVSVPFYNGFIYDETEVNCPMTNCELSGNVSNGIFIITLLDLQATTAGTFQLKEINDNVIASCSTLFIIEY</sequence>
<keyword evidence="2" id="KW-1185">Reference proteome</keyword>
<accession>A0ABY7E758</accession>
<dbReference type="Proteomes" id="UP001164746">
    <property type="component" value="Chromosome 5"/>
</dbReference>
<evidence type="ECO:0000313" key="1">
    <source>
        <dbReference type="EMBL" id="WAR05700.1"/>
    </source>
</evidence>
<proteinExistence type="predicted"/>
<protein>
    <recommendedName>
        <fullName evidence="3">MD-2-related lipid-recognition domain-containing protein</fullName>
    </recommendedName>
</protein>
<name>A0ABY7E758_MYAAR</name>
<gene>
    <name evidence="1" type="ORF">MAR_021069</name>
</gene>
<evidence type="ECO:0008006" key="3">
    <source>
        <dbReference type="Google" id="ProtNLM"/>
    </source>
</evidence>
<dbReference type="EMBL" id="CP111016">
    <property type="protein sequence ID" value="WAR05700.1"/>
    <property type="molecule type" value="Genomic_DNA"/>
</dbReference>
<evidence type="ECO:0000313" key="2">
    <source>
        <dbReference type="Proteomes" id="UP001164746"/>
    </source>
</evidence>
<reference evidence="1" key="1">
    <citation type="submission" date="2022-11" db="EMBL/GenBank/DDBJ databases">
        <title>Centuries of genome instability and evolution in soft-shell clam transmissible cancer (bioRxiv).</title>
        <authorList>
            <person name="Hart S.F.M."/>
            <person name="Yonemitsu M.A."/>
            <person name="Giersch R.M."/>
            <person name="Beal B.F."/>
            <person name="Arriagada G."/>
            <person name="Davis B.W."/>
            <person name="Ostrander E.A."/>
            <person name="Goff S.P."/>
            <person name="Metzger M.J."/>
        </authorList>
    </citation>
    <scope>NUCLEOTIDE SEQUENCE</scope>
    <source>
        <strain evidence="1">MELC-2E11</strain>
        <tissue evidence="1">Siphon/mantle</tissue>
    </source>
</reference>